<evidence type="ECO:0000256" key="2">
    <source>
        <dbReference type="ARBA" id="ARBA00023239"/>
    </source>
</evidence>
<name>A0A1B4V813_9GAMM</name>
<reference evidence="4 5" key="1">
    <citation type="submission" date="2015-08" db="EMBL/GenBank/DDBJ databases">
        <title>Complete genome sequence of Sulfurifustis variabilis.</title>
        <authorList>
            <person name="Miura A."/>
            <person name="Kojima H."/>
            <person name="Fukui M."/>
        </authorList>
    </citation>
    <scope>NUCLEOTIDE SEQUENCE [LARGE SCALE GENOMIC DNA]</scope>
    <source>
        <strain evidence="5">skN76</strain>
    </source>
</reference>
<dbReference type="GO" id="GO:0016829">
    <property type="term" value="F:lyase activity"/>
    <property type="evidence" value="ECO:0007669"/>
    <property type="project" value="UniProtKB-KW"/>
</dbReference>
<evidence type="ECO:0000313" key="4">
    <source>
        <dbReference type="EMBL" id="BAU49673.1"/>
    </source>
</evidence>
<dbReference type="PANTHER" id="PTHR33542:SF3">
    <property type="entry name" value="SIROHYDROCHLORIN FERROCHELATASE, CHLOROPLASTIC"/>
    <property type="match status" value="1"/>
</dbReference>
<dbReference type="InterPro" id="IPR050963">
    <property type="entry name" value="Sirohydro_Cobaltochel/CbiX"/>
</dbReference>
<organism evidence="4 5">
    <name type="scientific">Sulfurifustis variabilis</name>
    <dbReference type="NCBI Taxonomy" id="1675686"/>
    <lineage>
        <taxon>Bacteria</taxon>
        <taxon>Pseudomonadati</taxon>
        <taxon>Pseudomonadota</taxon>
        <taxon>Gammaproteobacteria</taxon>
        <taxon>Acidiferrobacterales</taxon>
        <taxon>Acidiferrobacteraceae</taxon>
        <taxon>Sulfurifustis</taxon>
    </lineage>
</organism>
<dbReference type="Gene3D" id="3.40.50.1400">
    <property type="match status" value="3"/>
</dbReference>
<evidence type="ECO:0000313" key="5">
    <source>
        <dbReference type="Proteomes" id="UP000218899"/>
    </source>
</evidence>
<keyword evidence="2" id="KW-0456">Lyase</keyword>
<sequence>MWGSAFAATAADREGGEPATRDAGVGFLVAAPDRGFWGNEEIRDAFEAFARRHNAALTVVTDERTRATFARALKELERRGARRIVVLPLFLSPNDPRLDRVRALVAERRKSNITLARSFGESYLAVEALADRLRALPNPEGRRVIVAGYGADSPETRTRLEADWQRLAQYAAAGLPFESVGALVWYDVPSAQREERGREMREGLAQAAVGGERVVLVPFHLGKKLDSMMAFTNELKRIAPAKVEVLAEEPLPALVGTWMEREANRALSMATKDIGVVVLAHGSDYHWNETMRQAVKPLEARYPVEYCFSMADPLLIERAVRKLEARGIRAIVIVRVFGLKDSFEGDIERLFGLDIEAARAAPRHAMHGQDEHDQGHDHDPAHGAAAPMRIHTAALVSSAGGIEDHSLFAQALLDRARSLSKDPARETVILTAHGAKDDTRNARWLEVLESLARQMGARGGREFRAIRVATWREDWPGKREPWIAKVRAMVDEATRDGGRALVIPARTNAQGLEHRFLEGLNYELGSGFAPHPLFTRWVEEQIIKGQQALATMPETRAVHAAAHDVAHRAPEAHP</sequence>
<accession>A0A1B4V813</accession>
<dbReference type="InterPro" id="IPR002762">
    <property type="entry name" value="CbiX-like"/>
</dbReference>
<evidence type="ECO:0000256" key="1">
    <source>
        <dbReference type="ARBA" id="ARBA00022723"/>
    </source>
</evidence>
<dbReference type="Proteomes" id="UP000218899">
    <property type="component" value="Chromosome"/>
</dbReference>
<keyword evidence="1" id="KW-0479">Metal-binding</keyword>
<dbReference type="PANTHER" id="PTHR33542">
    <property type="entry name" value="SIROHYDROCHLORIN FERROCHELATASE, CHLOROPLASTIC"/>
    <property type="match status" value="1"/>
</dbReference>
<dbReference type="AlphaFoldDB" id="A0A1B4V813"/>
<evidence type="ECO:0000256" key="3">
    <source>
        <dbReference type="SAM" id="MobiDB-lite"/>
    </source>
</evidence>
<dbReference type="Pfam" id="PF01903">
    <property type="entry name" value="CbiX"/>
    <property type="match status" value="1"/>
</dbReference>
<feature type="region of interest" description="Disordered" evidence="3">
    <location>
        <begin position="362"/>
        <end position="383"/>
    </location>
</feature>
<proteinExistence type="predicted"/>
<protein>
    <submittedName>
        <fullName evidence="4">Cobalamin biosynthesis protein CbiX</fullName>
    </submittedName>
</protein>
<keyword evidence="5" id="KW-1185">Reference proteome</keyword>
<dbReference type="SUPFAM" id="SSF53800">
    <property type="entry name" value="Chelatase"/>
    <property type="match status" value="2"/>
</dbReference>
<feature type="compositionally biased region" description="Basic and acidic residues" evidence="3">
    <location>
        <begin position="367"/>
        <end position="381"/>
    </location>
</feature>
<gene>
    <name evidence="4" type="ORF">SVA_3125</name>
</gene>
<dbReference type="KEGG" id="sva:SVA_3125"/>
<dbReference type="EMBL" id="AP014936">
    <property type="protein sequence ID" value="BAU49673.1"/>
    <property type="molecule type" value="Genomic_DNA"/>
</dbReference>
<dbReference type="GO" id="GO:0046872">
    <property type="term" value="F:metal ion binding"/>
    <property type="evidence" value="ECO:0007669"/>
    <property type="project" value="UniProtKB-KW"/>
</dbReference>